<protein>
    <submittedName>
        <fullName evidence="10">Proteasome adapter and scaffold protein ECM29</fullName>
    </submittedName>
</protein>
<evidence type="ECO:0000259" key="9">
    <source>
        <dbReference type="Pfam" id="PF24492"/>
    </source>
</evidence>
<gene>
    <name evidence="10" type="ORF">P5673_021252</name>
</gene>
<dbReference type="GO" id="GO:0043248">
    <property type="term" value="P:proteasome assembly"/>
    <property type="evidence" value="ECO:0007669"/>
    <property type="project" value="InterPro"/>
</dbReference>
<sequence>MAGSSKDELELLERVFLRVASAETDEQLERTVGTFLSPLLLKVASPHQDVKNKDASFPVFVSSFSILYLKMGFPRLAIETQVELAPMMINCLYGKPSPQQDCTAPRQCTTAGSGSDTVTSEQSSGSDSQEIPPAMSEAALKRIRGDSPLEAHKLEQVKLGTLKFLAVVDAGDRELKLRITSSTDFENPKVVDKIIRIFQGTVLTPGLMQHIIFDSLFGKELNSKLRLYAVQFVHHVCQWSSDKVMATVGPVLLTGMTKLMEEDKQDPKLRRLAYTAIGKLAMRIPQLFCKDIALIQRLFQALCETRLAVQEALSMMAPSYKNADSTTLAFIEALILNYVQRDTHQARLVAVQFANAVFPSTHISSRYVCLLAVADHKDDVKEEARRGLRFSQASDLTSTHIDKIDYILPVFPELVSFVAQKSVERLRSKSHYTAGSAAIPFTPLVYAQVLLYLQRCLEQAAGLTEENRIKNCILPSVASYIQKLLSGLTTEDFPTSPLGKYMALIKQALVPIGGADLHAVALCCLLQVVCVSPEKLAEMFHDQLGWIKSFTYSSRDDARRYAGQLFAVVICSMNKESFVKVIKELSKSVDSQLFEVQLGTVSTLGFVIARQIYNEKSKRKEQQTTVVEDMEVEFEDAKFTVPDLLSDCVEKIACNAVGEIGRNGPLPLSSGVELMDQDDFSSDEKEVITKLSVVEKLLDILQNAKDNKLKEHAAHALGFLLVGEEDFPHHKKLIGEALSCAGAGRQSDIAQDPWVVEQLKSTTCSGARNTMQELIGLIITKYSTSLIPYVRQANLKEIQMVFMNMLGEANEITQEVASKGLGLVYEHGGGGNKDERNHSVVGDTKIFEEGELGKTPEGSSLSTYRELCSMATDLNQPDLIYKFMHLANHNALWNSRKGAAFGFSSIAAHSREQLEPYLPEIVPKLFRYQYDPDTKIQQAMASIWAALVPETKKTVDKYVNEILQDLMTSLGSNIWRVRQSSCMALSDLLSGRSVDDMLESLPRLWELSFRARDDIKESVRQSAEVACRTLSKVSIRICDVNQGKLGETAIALILPTLLHKGMTDNSAEEVRKISISTIVKISKNAGALLKPHIPLLVIALLESLSGLENQSMNYVSLQLHKSEEAQEKLEGFRIAASKTSPMMETINMCVQYVDGTVLPDLVPRLADLLRSGVGLRTKAGSASLVVSLSMHCSKDLTIFAGKLLNALLSGLSDRSPSVRRSYATAIGHLVKVAKDSSVEKLIDKIGNWYFEKEDEGLRLACGLTLQAISRYSSDVMKRHAAKALPAVFFAMNEKKNKQASGDSIWDEIWLENTPGTEAGIRLYLEEIVSITCNALTSKSWTTKAQAAATISIIAKKLGYSLSQPYLDQLLCALVSGLAGRTWTGKEALLSALSCVCVNCRKSIEESTLVEIDIEKILDATFKECRKENPTYKMAALKCFGEIVQDYSIDRFQQISELLFPIIAPEPKEEEEEENEPEDEEEKQQLVNQEFLVAAFDCLGQSWPKNVANTQDNHAVRFCLILKSALSVNTWKVQIVVLAAIKSFVERMDWTTGVLDDEGLERNHRIDMLRKLLAEFIPPVCESLEVKKYAAVRLGAVEVLEAVHSALQGNPCRFLLLSDDLKEHVLDSLKYIYSDKEPKIRDKATELKRKLLSNGS</sequence>
<evidence type="ECO:0000313" key="10">
    <source>
        <dbReference type="EMBL" id="KAK2556699.1"/>
    </source>
</evidence>
<accession>A0AAD9V0E4</accession>
<evidence type="ECO:0000256" key="2">
    <source>
        <dbReference type="ARBA" id="ARBA00022490"/>
    </source>
</evidence>
<dbReference type="Pfam" id="PF23731">
    <property type="entry name" value="ARM_ECM29_C"/>
    <property type="match status" value="1"/>
</dbReference>
<keyword evidence="3" id="KW-0677">Repeat</keyword>
<evidence type="ECO:0000256" key="5">
    <source>
        <dbReference type="PROSITE-ProRule" id="PRU00103"/>
    </source>
</evidence>
<comment type="caution">
    <text evidence="10">The sequence shown here is derived from an EMBL/GenBank/DDBJ whole genome shotgun (WGS) entry which is preliminary data.</text>
</comment>
<keyword evidence="11" id="KW-1185">Reference proteome</keyword>
<keyword evidence="4 10" id="KW-0647">Proteasome</keyword>
<dbReference type="SUPFAM" id="SSF48371">
    <property type="entry name" value="ARM repeat"/>
    <property type="match status" value="3"/>
</dbReference>
<keyword evidence="2" id="KW-0963">Cytoplasm</keyword>
<feature type="compositionally biased region" description="Polar residues" evidence="6">
    <location>
        <begin position="100"/>
        <end position="129"/>
    </location>
</feature>
<evidence type="ECO:0000256" key="1">
    <source>
        <dbReference type="ARBA" id="ARBA00004496"/>
    </source>
</evidence>
<dbReference type="GO" id="GO:0005634">
    <property type="term" value="C:nucleus"/>
    <property type="evidence" value="ECO:0007669"/>
    <property type="project" value="TreeGrafter"/>
</dbReference>
<dbReference type="InterPro" id="IPR016024">
    <property type="entry name" value="ARM-type_fold"/>
</dbReference>
<dbReference type="Gene3D" id="1.25.10.10">
    <property type="entry name" value="Leucine-rich Repeat Variant"/>
    <property type="match status" value="3"/>
</dbReference>
<dbReference type="GO" id="GO:0005737">
    <property type="term" value="C:cytoplasm"/>
    <property type="evidence" value="ECO:0007669"/>
    <property type="project" value="UniProtKB-SubCell"/>
</dbReference>
<proteinExistence type="predicted"/>
<dbReference type="GO" id="GO:0000502">
    <property type="term" value="C:proteasome complex"/>
    <property type="evidence" value="ECO:0007669"/>
    <property type="project" value="UniProtKB-KW"/>
</dbReference>
<dbReference type="Proteomes" id="UP001249851">
    <property type="component" value="Unassembled WGS sequence"/>
</dbReference>
<reference evidence="10" key="2">
    <citation type="journal article" date="2023" name="Science">
        <title>Genomic signatures of disease resistance in endangered staghorn corals.</title>
        <authorList>
            <person name="Vollmer S.V."/>
            <person name="Selwyn J.D."/>
            <person name="Despard B.A."/>
            <person name="Roesel C.L."/>
        </authorList>
    </citation>
    <scope>NUCLEOTIDE SEQUENCE</scope>
    <source>
        <strain evidence="10">K2</strain>
    </source>
</reference>
<feature type="domain" description="ECM29 ARM-like repeats" evidence="8">
    <location>
        <begin position="475"/>
        <end position="628"/>
    </location>
</feature>
<dbReference type="PROSITE" id="PS50077">
    <property type="entry name" value="HEAT_REPEAT"/>
    <property type="match status" value="1"/>
</dbReference>
<evidence type="ECO:0000256" key="6">
    <source>
        <dbReference type="SAM" id="MobiDB-lite"/>
    </source>
</evidence>
<dbReference type="Pfam" id="PF13001">
    <property type="entry name" value="ECM29_N"/>
    <property type="match status" value="3"/>
</dbReference>
<name>A0AAD9V0E4_ACRCE</name>
<dbReference type="InterPro" id="IPR021133">
    <property type="entry name" value="HEAT_type_2"/>
</dbReference>
<feature type="domain" description="Proteasome component Ecm29 N-terminal" evidence="7">
    <location>
        <begin position="12"/>
        <end position="53"/>
    </location>
</feature>
<evidence type="ECO:0000259" key="8">
    <source>
        <dbReference type="Pfam" id="PF23702"/>
    </source>
</evidence>
<dbReference type="PANTHER" id="PTHR23346">
    <property type="entry name" value="TRANSLATIONAL ACTIVATOR GCN1-RELATED"/>
    <property type="match status" value="1"/>
</dbReference>
<evidence type="ECO:0000256" key="4">
    <source>
        <dbReference type="ARBA" id="ARBA00022942"/>
    </source>
</evidence>
<feature type="domain" description="Proteasome component Ecm29 N-terminal" evidence="7">
    <location>
        <begin position="210"/>
        <end position="372"/>
    </location>
</feature>
<dbReference type="Pfam" id="PF24492">
    <property type="entry name" value="HEAT_ECM29"/>
    <property type="match status" value="1"/>
</dbReference>
<feature type="repeat" description="HEAT" evidence="5">
    <location>
        <begin position="1203"/>
        <end position="1241"/>
    </location>
</feature>
<feature type="domain" description="Proteasome component Ecm29 N-terminal" evidence="7">
    <location>
        <begin position="59"/>
        <end position="101"/>
    </location>
</feature>
<feature type="domain" description="Proteasome adapter and scaffold protein ECM29 HEAT-repeat" evidence="9">
    <location>
        <begin position="1089"/>
        <end position="1250"/>
    </location>
</feature>
<evidence type="ECO:0000259" key="7">
    <source>
        <dbReference type="Pfam" id="PF13001"/>
    </source>
</evidence>
<dbReference type="PANTHER" id="PTHR23346:SF19">
    <property type="entry name" value="PROTEASOME ADAPTER AND SCAFFOLD PROTEIN ECM29"/>
    <property type="match status" value="1"/>
</dbReference>
<dbReference type="InterPro" id="IPR055443">
    <property type="entry name" value="HEAT_ECM29"/>
</dbReference>
<dbReference type="GO" id="GO:0036503">
    <property type="term" value="P:ERAD pathway"/>
    <property type="evidence" value="ECO:0007669"/>
    <property type="project" value="TreeGrafter"/>
</dbReference>
<reference evidence="10" key="1">
    <citation type="journal article" date="2023" name="G3 (Bethesda)">
        <title>Whole genome assembly and annotation of the endangered Caribbean coral Acropora cervicornis.</title>
        <authorList>
            <person name="Selwyn J.D."/>
            <person name="Vollmer S.V."/>
        </authorList>
    </citation>
    <scope>NUCLEOTIDE SEQUENCE</scope>
    <source>
        <strain evidence="10">K2</strain>
    </source>
</reference>
<evidence type="ECO:0000313" key="11">
    <source>
        <dbReference type="Proteomes" id="UP001249851"/>
    </source>
</evidence>
<dbReference type="EMBL" id="JARQWQ010000054">
    <property type="protein sequence ID" value="KAK2556699.1"/>
    <property type="molecule type" value="Genomic_DNA"/>
</dbReference>
<organism evidence="10 11">
    <name type="scientific">Acropora cervicornis</name>
    <name type="common">Staghorn coral</name>
    <dbReference type="NCBI Taxonomy" id="6130"/>
    <lineage>
        <taxon>Eukaryota</taxon>
        <taxon>Metazoa</taxon>
        <taxon>Cnidaria</taxon>
        <taxon>Anthozoa</taxon>
        <taxon>Hexacorallia</taxon>
        <taxon>Scleractinia</taxon>
        <taxon>Astrocoeniina</taxon>
        <taxon>Acroporidae</taxon>
        <taxon>Acropora</taxon>
    </lineage>
</organism>
<evidence type="ECO:0000256" key="3">
    <source>
        <dbReference type="ARBA" id="ARBA00022737"/>
    </source>
</evidence>
<comment type="subcellular location">
    <subcellularLocation>
        <location evidence="1">Cytoplasm</location>
    </subcellularLocation>
</comment>
<dbReference type="Pfam" id="PF23702">
    <property type="entry name" value="ARM_ECM29"/>
    <property type="match status" value="1"/>
</dbReference>
<dbReference type="GO" id="GO:0060090">
    <property type="term" value="F:molecular adaptor activity"/>
    <property type="evidence" value="ECO:0007669"/>
    <property type="project" value="InterPro"/>
</dbReference>
<dbReference type="InterPro" id="IPR011989">
    <property type="entry name" value="ARM-like"/>
</dbReference>
<dbReference type="InterPro" id="IPR055444">
    <property type="entry name" value="ARM_ECM29"/>
</dbReference>
<dbReference type="InterPro" id="IPR024372">
    <property type="entry name" value="Ecm29_N"/>
</dbReference>
<feature type="region of interest" description="Disordered" evidence="6">
    <location>
        <begin position="100"/>
        <end position="132"/>
    </location>
</feature>